<keyword evidence="1" id="KW-0472">Membrane</keyword>
<evidence type="ECO:0000313" key="3">
    <source>
        <dbReference type="Proteomes" id="UP000030595"/>
    </source>
</evidence>
<feature type="transmembrane region" description="Helical" evidence="1">
    <location>
        <begin position="69"/>
        <end position="87"/>
    </location>
</feature>
<feature type="transmembrane region" description="Helical" evidence="1">
    <location>
        <begin position="119"/>
        <end position="145"/>
    </location>
</feature>
<dbReference type="RefSeq" id="WP_036174183.1">
    <property type="nucleotide sequence ID" value="NZ_AVCZ01000008.1"/>
</dbReference>
<feature type="transmembrane region" description="Helical" evidence="1">
    <location>
        <begin position="37"/>
        <end position="62"/>
    </location>
</feature>
<proteinExistence type="predicted"/>
<organism evidence="2 3">
    <name type="scientific">Ureibacillus massiliensis 4400831 = CIP 108448 = CCUG 49529</name>
    <dbReference type="NCBI Taxonomy" id="1211035"/>
    <lineage>
        <taxon>Bacteria</taxon>
        <taxon>Bacillati</taxon>
        <taxon>Bacillota</taxon>
        <taxon>Bacilli</taxon>
        <taxon>Bacillales</taxon>
        <taxon>Caryophanaceae</taxon>
        <taxon>Ureibacillus</taxon>
    </lineage>
</organism>
<feature type="transmembrane region" description="Helical" evidence="1">
    <location>
        <begin position="93"/>
        <end position="112"/>
    </location>
</feature>
<reference evidence="2 3" key="1">
    <citation type="submission" date="2014-02" db="EMBL/GenBank/DDBJ databases">
        <title>Draft genome sequence of Lysinibacillus massiliensis CCUG 49529.</title>
        <authorList>
            <person name="Zhang F."/>
            <person name="Wang G."/>
            <person name="Zhang L."/>
        </authorList>
    </citation>
    <scope>NUCLEOTIDE SEQUENCE [LARGE SCALE GENOMIC DNA]</scope>
    <source>
        <strain evidence="2 3">CCUG 49529</strain>
    </source>
</reference>
<dbReference type="AlphaFoldDB" id="A0A0A3J6J2"/>
<evidence type="ECO:0000256" key="1">
    <source>
        <dbReference type="SAM" id="Phobius"/>
    </source>
</evidence>
<name>A0A0A3J6J2_9BACL</name>
<dbReference type="EMBL" id="JPVQ01000008">
    <property type="protein sequence ID" value="KGR91315.1"/>
    <property type="molecule type" value="Genomic_DNA"/>
</dbReference>
<evidence type="ECO:0000313" key="2">
    <source>
        <dbReference type="EMBL" id="KGR91315.1"/>
    </source>
</evidence>
<comment type="caution">
    <text evidence="2">The sequence shown here is derived from an EMBL/GenBank/DDBJ whole genome shotgun (WGS) entry which is preliminary data.</text>
</comment>
<keyword evidence="1" id="KW-0812">Transmembrane</keyword>
<keyword evidence="1" id="KW-1133">Transmembrane helix</keyword>
<sequence length="316" mass="35677">MPNKIFFGNWRSRGGVLIDVDDVGKGVSGGISILGKLAIGIAILSVLLGVMIVLGLGFYSLVRPIYDFILIKILVFPSTFDLFFNILGENHLAQILIFIGLIIIYIASGMFIKKKWIRGYLFANSGILVLRILFSISMGLMGLFLEEGETFSNGQLVQTEFKLVNIQNEHEHSFDYYTYSEREKEESGRAQDAKNVLWVAFGEDRDEIGQFSTFSTEFQFDGFLFSAPQDINRFQTTVSYRPINEELNGTTNQTTFKINVIADGEVIGHFSLSPTNNEVHIDLPLQVEETFSIEFEGEVQDRSTVSLLNPKFIREF</sequence>
<keyword evidence="3" id="KW-1185">Reference proteome</keyword>
<gene>
    <name evidence="2" type="ORF">CD30_06735</name>
</gene>
<dbReference type="OrthoDB" id="9963297at2"/>
<dbReference type="Proteomes" id="UP000030595">
    <property type="component" value="Unassembled WGS sequence"/>
</dbReference>
<accession>A0A0A3J6J2</accession>
<protein>
    <submittedName>
        <fullName evidence="2">Uncharacterized protein</fullName>
    </submittedName>
</protein>